<protein>
    <submittedName>
        <fullName evidence="2">WD40 repeat domain-containing protein</fullName>
    </submittedName>
</protein>
<feature type="chain" id="PRO_5019840807" evidence="1">
    <location>
        <begin position="25"/>
        <end position="378"/>
    </location>
</feature>
<evidence type="ECO:0000313" key="3">
    <source>
        <dbReference type="Proteomes" id="UP000280434"/>
    </source>
</evidence>
<dbReference type="Pfam" id="PF00400">
    <property type="entry name" value="WD40"/>
    <property type="match status" value="1"/>
</dbReference>
<dbReference type="AlphaFoldDB" id="A0A494XJ18"/>
<organism evidence="2 3">
    <name type="scientific">Trinickia fusca</name>
    <dbReference type="NCBI Taxonomy" id="2419777"/>
    <lineage>
        <taxon>Bacteria</taxon>
        <taxon>Pseudomonadati</taxon>
        <taxon>Pseudomonadota</taxon>
        <taxon>Betaproteobacteria</taxon>
        <taxon>Burkholderiales</taxon>
        <taxon>Burkholderiaceae</taxon>
        <taxon>Trinickia</taxon>
    </lineage>
</organism>
<gene>
    <name evidence="2" type="ORF">D7S89_15105</name>
</gene>
<dbReference type="Proteomes" id="UP000280434">
    <property type="component" value="Unassembled WGS sequence"/>
</dbReference>
<sequence length="378" mass="41167">MKVRAIALSLFAMGVMSMTASAVAAPRAEASSSQVSAHADAPKLDWTIRRGVMGLTGPTIKKVSFSPDSRYLAIVESPSWLETDISVWDLEQHKEQAHIHCPFNYADSLDDDLLWIHDGKVITFGAKKQWNPMTGEALHDNPAIGRSARLNKDRTKMLTIVGAIGEPTTIHVYDTRTWALQKIELDGLESSVASWTADDKILVSVSVVPASHGKTIDGRVIDWYDSAVRLIDPSGKSPTKAVWFPPTKMSDQDLAHSFPIGARTKTNFATNEVVLESGEIVDAATLAIRRYHSFDPTDDAPGSFGYAFSPDGKRIYLKGSTFVEKRKTIDNTIVDTASGKPLVQFSGALDGVADLDASPDGKTLAIGSEHSVLIYRLR</sequence>
<keyword evidence="3" id="KW-1185">Reference proteome</keyword>
<evidence type="ECO:0000313" key="2">
    <source>
        <dbReference type="EMBL" id="RKP47553.1"/>
    </source>
</evidence>
<reference evidence="2 3" key="1">
    <citation type="submission" date="2018-10" db="EMBL/GenBank/DDBJ databases">
        <title>Paraburkholderia sp. 7MK8-2, isolated from soil.</title>
        <authorList>
            <person name="Gao Z.-H."/>
            <person name="Qiu L.-H."/>
        </authorList>
    </citation>
    <scope>NUCLEOTIDE SEQUENCE [LARGE SCALE GENOMIC DNA]</scope>
    <source>
        <strain evidence="2 3">7MK8-2</strain>
    </source>
</reference>
<proteinExistence type="predicted"/>
<dbReference type="Gene3D" id="2.130.10.10">
    <property type="entry name" value="YVTN repeat-like/Quinoprotein amine dehydrogenase"/>
    <property type="match status" value="2"/>
</dbReference>
<dbReference type="OrthoDB" id="500003at2"/>
<feature type="signal peptide" evidence="1">
    <location>
        <begin position="1"/>
        <end position="24"/>
    </location>
</feature>
<name>A0A494XJ18_9BURK</name>
<dbReference type="InterPro" id="IPR015943">
    <property type="entry name" value="WD40/YVTN_repeat-like_dom_sf"/>
</dbReference>
<comment type="caution">
    <text evidence="2">The sequence shown here is derived from an EMBL/GenBank/DDBJ whole genome shotgun (WGS) entry which is preliminary data.</text>
</comment>
<dbReference type="EMBL" id="RBZV01000005">
    <property type="protein sequence ID" value="RKP47553.1"/>
    <property type="molecule type" value="Genomic_DNA"/>
</dbReference>
<evidence type="ECO:0000256" key="1">
    <source>
        <dbReference type="SAM" id="SignalP"/>
    </source>
</evidence>
<keyword evidence="1" id="KW-0732">Signal</keyword>
<dbReference type="InterPro" id="IPR001680">
    <property type="entry name" value="WD40_rpt"/>
</dbReference>
<dbReference type="SUPFAM" id="SSF50960">
    <property type="entry name" value="TolB, C-terminal domain"/>
    <property type="match status" value="1"/>
</dbReference>
<accession>A0A494XJ18</accession>